<proteinExistence type="predicted"/>
<evidence type="ECO:0000259" key="2">
    <source>
        <dbReference type="Pfam" id="PF24779"/>
    </source>
</evidence>
<keyword evidence="4" id="KW-1185">Reference proteome</keyword>
<organism evidence="3 4">
    <name type="scientific">Punica granatum</name>
    <name type="common">Pomegranate</name>
    <dbReference type="NCBI Taxonomy" id="22663"/>
    <lineage>
        <taxon>Eukaryota</taxon>
        <taxon>Viridiplantae</taxon>
        <taxon>Streptophyta</taxon>
        <taxon>Embryophyta</taxon>
        <taxon>Tracheophyta</taxon>
        <taxon>Spermatophyta</taxon>
        <taxon>Magnoliopsida</taxon>
        <taxon>eudicotyledons</taxon>
        <taxon>Gunneridae</taxon>
        <taxon>Pentapetalae</taxon>
        <taxon>rosids</taxon>
        <taxon>malvids</taxon>
        <taxon>Myrtales</taxon>
        <taxon>Lythraceae</taxon>
        <taxon>Punica</taxon>
    </lineage>
</organism>
<dbReference type="AlphaFoldDB" id="A0A2I0J8F3"/>
<dbReference type="STRING" id="22663.A0A2I0J8F3"/>
<sequence>MKKILVVIGADITAAGKVSQAARKGLGVKDKPQFKRKRAKGSNPLSCLKKRTHRNEKSPSEKEREADKGHARSRSRKRKRPHKSKKPLVNG</sequence>
<dbReference type="InterPro" id="IPR057776">
    <property type="entry name" value="UTP23_sensor"/>
</dbReference>
<feature type="compositionally biased region" description="Basic and acidic residues" evidence="1">
    <location>
        <begin position="55"/>
        <end position="70"/>
    </location>
</feature>
<name>A0A2I0J8F3_PUNGR</name>
<gene>
    <name evidence="3" type="ORF">CRG98_027080</name>
</gene>
<accession>A0A2I0J8F3</accession>
<feature type="region of interest" description="Disordered" evidence="1">
    <location>
        <begin position="19"/>
        <end position="91"/>
    </location>
</feature>
<feature type="domain" description="UTP23 sensor motif region" evidence="2">
    <location>
        <begin position="34"/>
        <end position="51"/>
    </location>
</feature>
<dbReference type="EMBL" id="PGOL01001927">
    <property type="protein sequence ID" value="PKI52508.1"/>
    <property type="molecule type" value="Genomic_DNA"/>
</dbReference>
<reference evidence="3 4" key="1">
    <citation type="submission" date="2017-11" db="EMBL/GenBank/DDBJ databases">
        <title>De-novo sequencing of pomegranate (Punica granatum L.) genome.</title>
        <authorList>
            <person name="Akparov Z."/>
            <person name="Amiraslanov A."/>
            <person name="Hajiyeva S."/>
            <person name="Abbasov M."/>
            <person name="Kaur K."/>
            <person name="Hamwieh A."/>
            <person name="Solovyev V."/>
            <person name="Salamov A."/>
            <person name="Braich B."/>
            <person name="Kosarev P."/>
            <person name="Mahmoud A."/>
            <person name="Hajiyev E."/>
            <person name="Babayeva S."/>
            <person name="Izzatullayeva V."/>
            <person name="Mammadov A."/>
            <person name="Mammadov A."/>
            <person name="Sharifova S."/>
            <person name="Ojaghi J."/>
            <person name="Eynullazada K."/>
            <person name="Bayramov B."/>
            <person name="Abdulazimova A."/>
            <person name="Shahmuradov I."/>
        </authorList>
    </citation>
    <scope>NUCLEOTIDE SEQUENCE [LARGE SCALE GENOMIC DNA]</scope>
    <source>
        <strain evidence="4">cv. AG2017</strain>
        <tissue evidence="3">Leaf</tissue>
    </source>
</reference>
<evidence type="ECO:0000313" key="3">
    <source>
        <dbReference type="EMBL" id="PKI52508.1"/>
    </source>
</evidence>
<comment type="caution">
    <text evidence="3">The sequence shown here is derived from an EMBL/GenBank/DDBJ whole genome shotgun (WGS) entry which is preliminary data.</text>
</comment>
<dbReference type="Proteomes" id="UP000233551">
    <property type="component" value="Unassembled WGS sequence"/>
</dbReference>
<evidence type="ECO:0000256" key="1">
    <source>
        <dbReference type="SAM" id="MobiDB-lite"/>
    </source>
</evidence>
<feature type="compositionally biased region" description="Basic residues" evidence="1">
    <location>
        <begin position="71"/>
        <end position="91"/>
    </location>
</feature>
<protein>
    <recommendedName>
        <fullName evidence="2">UTP23 sensor motif region domain-containing protein</fullName>
    </recommendedName>
</protein>
<evidence type="ECO:0000313" key="4">
    <source>
        <dbReference type="Proteomes" id="UP000233551"/>
    </source>
</evidence>
<dbReference type="Pfam" id="PF24779">
    <property type="entry name" value="UTP23_sensor"/>
    <property type="match status" value="1"/>
</dbReference>